<dbReference type="AlphaFoldDB" id="A0A4W4E6W4"/>
<dbReference type="Pfam" id="PF00003">
    <property type="entry name" value="7tm_3"/>
    <property type="match status" value="1"/>
</dbReference>
<dbReference type="PANTHER" id="PTHR24061:SF441">
    <property type="entry name" value="TASTE RECEPTOR TYPE 1 MEMBER 2B-RELATED"/>
    <property type="match status" value="1"/>
</dbReference>
<keyword evidence="4 13" id="KW-0732">Signal</keyword>
<keyword evidence="10" id="KW-0807">Transducer</keyword>
<dbReference type="GO" id="GO:0005886">
    <property type="term" value="C:plasma membrane"/>
    <property type="evidence" value="ECO:0007669"/>
    <property type="project" value="UniProtKB-SubCell"/>
</dbReference>
<dbReference type="InterPro" id="IPR028082">
    <property type="entry name" value="Peripla_BP_I"/>
</dbReference>
<dbReference type="Gene3D" id="2.10.50.30">
    <property type="entry name" value="GPCR, family 3, nine cysteines domain"/>
    <property type="match status" value="1"/>
</dbReference>
<feature type="transmembrane region" description="Helical" evidence="12">
    <location>
        <begin position="672"/>
        <end position="692"/>
    </location>
</feature>
<dbReference type="InterPro" id="IPR017978">
    <property type="entry name" value="GPCR_3_C"/>
</dbReference>
<dbReference type="InterPro" id="IPR000337">
    <property type="entry name" value="GPCR_3"/>
</dbReference>
<dbReference type="PROSITE" id="PS00980">
    <property type="entry name" value="G_PROTEIN_RECEP_F3_2"/>
    <property type="match status" value="1"/>
</dbReference>
<feature type="signal peptide" evidence="13">
    <location>
        <begin position="1"/>
        <end position="24"/>
    </location>
</feature>
<dbReference type="Gene3D" id="3.40.50.2300">
    <property type="match status" value="2"/>
</dbReference>
<dbReference type="SUPFAM" id="SSF53822">
    <property type="entry name" value="Periplasmic binding protein-like I"/>
    <property type="match status" value="1"/>
</dbReference>
<name>A0A4W4E6W4_ELEEL</name>
<dbReference type="InterPro" id="IPR038550">
    <property type="entry name" value="GPCR_3_9-Cys_sf"/>
</dbReference>
<dbReference type="PANTHER" id="PTHR24061">
    <property type="entry name" value="CALCIUM-SENSING RECEPTOR-RELATED"/>
    <property type="match status" value="1"/>
</dbReference>
<evidence type="ECO:0000256" key="4">
    <source>
        <dbReference type="ARBA" id="ARBA00022729"/>
    </source>
</evidence>
<accession>A0A4W4E6W4</accession>
<keyword evidence="16" id="KW-1185">Reference proteome</keyword>
<comment type="subcellular location">
    <subcellularLocation>
        <location evidence="1">Cell membrane</location>
        <topology evidence="1">Multi-pass membrane protein</topology>
    </subcellularLocation>
</comment>
<keyword evidence="3 12" id="KW-0812">Transmembrane</keyword>
<evidence type="ECO:0000256" key="9">
    <source>
        <dbReference type="ARBA" id="ARBA00023180"/>
    </source>
</evidence>
<dbReference type="FunFam" id="2.10.50.30:FF:000004">
    <property type="entry name" value="Taste receptor type 1 member 3-like protein"/>
    <property type="match status" value="1"/>
</dbReference>
<comment type="similarity">
    <text evidence="11">Belongs to the G-protein coupled receptor 3 family. TAS1R subfamily.</text>
</comment>
<feature type="transmembrane region" description="Helical" evidence="12">
    <location>
        <begin position="721"/>
        <end position="741"/>
    </location>
</feature>
<evidence type="ECO:0000256" key="3">
    <source>
        <dbReference type="ARBA" id="ARBA00022692"/>
    </source>
</evidence>
<evidence type="ECO:0000313" key="16">
    <source>
        <dbReference type="Proteomes" id="UP000314983"/>
    </source>
</evidence>
<dbReference type="OMA" id="FINYKTP"/>
<gene>
    <name evidence="15" type="primary">LOC113578212</name>
</gene>
<keyword evidence="2" id="KW-1003">Cell membrane</keyword>
<dbReference type="Pfam" id="PF01094">
    <property type="entry name" value="ANF_receptor"/>
    <property type="match status" value="1"/>
</dbReference>
<keyword evidence="7 12" id="KW-0472">Membrane</keyword>
<evidence type="ECO:0000259" key="14">
    <source>
        <dbReference type="PROSITE" id="PS50259"/>
    </source>
</evidence>
<feature type="domain" description="G-protein coupled receptors family 3 profile" evidence="14">
    <location>
        <begin position="558"/>
        <end position="823"/>
    </location>
</feature>
<dbReference type="InterPro" id="IPR017979">
    <property type="entry name" value="GPCR_3_CS"/>
</dbReference>
<evidence type="ECO:0000256" key="2">
    <source>
        <dbReference type="ARBA" id="ARBA00022475"/>
    </source>
</evidence>
<reference evidence="15" key="3">
    <citation type="submission" date="2020-05" db="EMBL/GenBank/DDBJ databases">
        <title>Electrophorus electricus (electric eel) genome, fEleEle1, primary haplotype.</title>
        <authorList>
            <person name="Myers G."/>
            <person name="Meyer A."/>
            <person name="Fedrigo O."/>
            <person name="Formenti G."/>
            <person name="Rhie A."/>
            <person name="Tracey A."/>
            <person name="Sims Y."/>
            <person name="Jarvis E.D."/>
        </authorList>
    </citation>
    <scope>NUCLEOTIDE SEQUENCE [LARGE SCALE GENOMIC DNA]</scope>
</reference>
<dbReference type="PROSITE" id="PS50259">
    <property type="entry name" value="G_PROTEIN_RECEP_F3_4"/>
    <property type="match status" value="1"/>
</dbReference>
<evidence type="ECO:0000313" key="15">
    <source>
        <dbReference type="Ensembl" id="ENSEEEP00000007690.2"/>
    </source>
</evidence>
<dbReference type="Ensembl" id="ENSEEET00000007796.2">
    <property type="protein sequence ID" value="ENSEEEP00000007690.2"/>
    <property type="gene ID" value="ENSEEEG00000003955.2"/>
</dbReference>
<dbReference type="GO" id="GO:0004930">
    <property type="term" value="F:G protein-coupled receptor activity"/>
    <property type="evidence" value="ECO:0007669"/>
    <property type="project" value="UniProtKB-KW"/>
</dbReference>
<reference evidence="16" key="2">
    <citation type="journal article" date="2017" name="Sci. Adv.">
        <title>A tail of two voltages: Proteomic comparison of the three electric organs of the electric eel.</title>
        <authorList>
            <person name="Traeger L.L."/>
            <person name="Sabat G."/>
            <person name="Barrett-Wilt G.A."/>
            <person name="Wells G.B."/>
            <person name="Sussman M.R."/>
        </authorList>
    </citation>
    <scope>NUCLEOTIDE SEQUENCE [LARGE SCALE GENOMIC DNA]</scope>
</reference>
<keyword evidence="8" id="KW-0675">Receptor</keyword>
<evidence type="ECO:0000256" key="7">
    <source>
        <dbReference type="ARBA" id="ARBA00023136"/>
    </source>
</evidence>
<feature type="transmembrane region" description="Helical" evidence="12">
    <location>
        <begin position="753"/>
        <end position="773"/>
    </location>
</feature>
<dbReference type="InterPro" id="IPR001828">
    <property type="entry name" value="ANF_lig-bd_rcpt"/>
</dbReference>
<dbReference type="STRING" id="8005.ENSEEEP00000007690"/>
<dbReference type="GeneTree" id="ENSGT00940000156136"/>
<evidence type="ECO:0000256" key="1">
    <source>
        <dbReference type="ARBA" id="ARBA00004651"/>
    </source>
</evidence>
<evidence type="ECO:0000256" key="8">
    <source>
        <dbReference type="ARBA" id="ARBA00023170"/>
    </source>
</evidence>
<feature type="transmembrane region" description="Helical" evidence="12">
    <location>
        <begin position="779"/>
        <end position="801"/>
    </location>
</feature>
<feature type="transmembrane region" description="Helical" evidence="12">
    <location>
        <begin position="596"/>
        <end position="617"/>
    </location>
</feature>
<evidence type="ECO:0000256" key="12">
    <source>
        <dbReference type="SAM" id="Phobius"/>
    </source>
</evidence>
<evidence type="ECO:0000256" key="10">
    <source>
        <dbReference type="ARBA" id="ARBA00023224"/>
    </source>
</evidence>
<protein>
    <recommendedName>
        <fullName evidence="14">G-protein coupled receptors family 3 profile domain-containing protein</fullName>
    </recommendedName>
</protein>
<proteinExistence type="inferred from homology"/>
<dbReference type="Pfam" id="PF07562">
    <property type="entry name" value="NCD3G"/>
    <property type="match status" value="1"/>
</dbReference>
<keyword evidence="6" id="KW-0297">G-protein coupled receptor</keyword>
<dbReference type="GO" id="GO:0050909">
    <property type="term" value="P:sensory perception of taste"/>
    <property type="evidence" value="ECO:0007669"/>
    <property type="project" value="UniProtKB-ARBA"/>
</dbReference>
<organism evidence="15 16">
    <name type="scientific">Electrophorus electricus</name>
    <name type="common">Electric eel</name>
    <name type="synonym">Gymnotus electricus</name>
    <dbReference type="NCBI Taxonomy" id="8005"/>
    <lineage>
        <taxon>Eukaryota</taxon>
        <taxon>Metazoa</taxon>
        <taxon>Chordata</taxon>
        <taxon>Craniata</taxon>
        <taxon>Vertebrata</taxon>
        <taxon>Euteleostomi</taxon>
        <taxon>Actinopterygii</taxon>
        <taxon>Neopterygii</taxon>
        <taxon>Teleostei</taxon>
        <taxon>Ostariophysi</taxon>
        <taxon>Gymnotiformes</taxon>
        <taxon>Gymnotoidei</taxon>
        <taxon>Gymnotidae</taxon>
        <taxon>Electrophorus</taxon>
    </lineage>
</organism>
<dbReference type="FunFam" id="3.40.50.2300:FF:000016">
    <property type="entry name" value="Taste 1 receptor member 2"/>
    <property type="match status" value="1"/>
</dbReference>
<feature type="transmembrane region" description="Helical" evidence="12">
    <location>
        <begin position="629"/>
        <end position="652"/>
    </location>
</feature>
<dbReference type="Proteomes" id="UP000314983">
    <property type="component" value="Chromosome 18"/>
</dbReference>
<dbReference type="InterPro" id="IPR011500">
    <property type="entry name" value="GPCR_3_9-Cys_dom"/>
</dbReference>
<evidence type="ECO:0000256" key="6">
    <source>
        <dbReference type="ARBA" id="ARBA00023040"/>
    </source>
</evidence>
<keyword evidence="5 12" id="KW-1133">Transmembrane helix</keyword>
<feature type="transmembrane region" description="Helical" evidence="12">
    <location>
        <begin position="560"/>
        <end position="584"/>
    </location>
</feature>
<evidence type="ECO:0000256" key="11">
    <source>
        <dbReference type="ARBA" id="ARBA00038492"/>
    </source>
</evidence>
<dbReference type="PROSITE" id="PS00981">
    <property type="entry name" value="G_PROTEIN_RECEP_F3_3"/>
    <property type="match status" value="1"/>
</dbReference>
<reference evidence="16" key="1">
    <citation type="journal article" date="2014" name="Science">
        <title>Nonhuman genetics. Genomic basis for the convergent evolution of electric organs.</title>
        <authorList>
            <person name="Gallant J.R."/>
            <person name="Traeger L.L."/>
            <person name="Volkening J.D."/>
            <person name="Moffett H."/>
            <person name="Chen P.H."/>
            <person name="Novina C.D."/>
            <person name="Phillips G.N.Jr."/>
            <person name="Anand R."/>
            <person name="Wells G.B."/>
            <person name="Pinch M."/>
            <person name="Guth R."/>
            <person name="Unguez G.A."/>
            <person name="Albert J.S."/>
            <person name="Zakon H.H."/>
            <person name="Samanta M.P."/>
            <person name="Sussman M.R."/>
        </authorList>
    </citation>
    <scope>NUCLEOTIDE SEQUENCE [LARGE SCALE GENOMIC DNA]</scope>
</reference>
<reference evidence="15" key="4">
    <citation type="submission" date="2025-08" db="UniProtKB">
        <authorList>
            <consortium name="Ensembl"/>
        </authorList>
    </citation>
    <scope>IDENTIFICATION</scope>
</reference>
<feature type="chain" id="PRO_5044285751" description="G-protein coupled receptors family 3 profile domain-containing protein" evidence="13">
    <location>
        <begin position="25"/>
        <end position="833"/>
    </location>
</feature>
<dbReference type="PRINTS" id="PR00248">
    <property type="entry name" value="GPCRMGR"/>
</dbReference>
<evidence type="ECO:0000256" key="13">
    <source>
        <dbReference type="SAM" id="SignalP"/>
    </source>
</evidence>
<reference evidence="15" key="5">
    <citation type="submission" date="2025-09" db="UniProtKB">
        <authorList>
            <consortium name="Ensembl"/>
        </authorList>
    </citation>
    <scope>IDENTIFICATION</scope>
</reference>
<evidence type="ECO:0000256" key="5">
    <source>
        <dbReference type="ARBA" id="ARBA00022989"/>
    </source>
</evidence>
<sequence>MCSSPLNCLLNFVFLFFAKHDCEASEFTLQGDYIIGGVFSVHSKSQSLNFSVLNGCAIFLPFQCRTSFSMADYRKFEVMRFAVEEINNSSTLLPNVSIGYKIFDICYYIQNLPSYLDFISLNGQIKVEPNSKNYRHNVIGLVGPYGSEEALAVAPLFMMDLIPMISYAASSSTLSNKLLYPSFLRTVPTNNNEIQLIIQIIQWFGWNWVAFIGSNDEYSQNGLDLFRQNINGTGICLAYTTELETISDNEEILQRIESLNINVIIVFTLENYARSFIRSAIKINIKDKVWIAGDAWSMDSELSGVPGIGQIGTIFGVSEITLNLIGFKDFLYQSRLKTEVAECVNCEGGPVGATCNQVCENCTSLSPEAILNESPSFSFAVYSAVYTLAHALHHSLNCSAMGCSKIQYIPPYLLLQNVKRSNFTLQNRDIEYDMNGDPPASLSVVLWRPHKTPFFQIVGTYDTHPVQFTLNSYLIPWYQNGTVPFSNCSVECDTGSARVQQSIQKCCFQCKKCEANTYINTTVDRYTCVPCKEGEWSEEQSTFCRTRSVVYLQYRDPLCVLFLLSSGSFIVLSIGVIILFAYNYNTPVVRSAGGGMCFLMLLSLSVSNIGAFFYFGVPQPVNCALRDTLFIFFYTICLSCMAARSFQIVCIFKMAAKFPKVYSWWVRYNGQWLCLAVYTALHFIACGVWLLFGRPKPYNDNTSFNDQTILTCGIGTTFTYVFVWSFLWFLSVVCFCFSYMGKDLPKNYNEAKSITFSLVLFYMCWITYFTAYMMLRGQYIQLLSAAAQLSSSYGIMFSFFIPRSFIIIFQPQKNTPAYFQTSIQTYTKTISKM</sequence>
<keyword evidence="9" id="KW-0325">Glycoprotein</keyword>
<dbReference type="InterPro" id="IPR000068">
    <property type="entry name" value="GPCR_3_Ca_sens_rcpt-rel"/>
</dbReference>